<proteinExistence type="predicted"/>
<dbReference type="Proteomes" id="UP000784294">
    <property type="component" value="Unassembled WGS sequence"/>
</dbReference>
<accession>A0A3S5BC25</accession>
<protein>
    <submittedName>
        <fullName evidence="1">Uncharacterized protein</fullName>
    </submittedName>
</protein>
<dbReference type="AlphaFoldDB" id="A0A3S5BC25"/>
<gene>
    <name evidence="1" type="ORF">PXEA_LOCUS35945</name>
</gene>
<sequence>MMSVRSGCIWVAERGVDAIFAQSSTLHSTALTPPSVSDATNPQMSSSNHALFRNENKGLRASWHWTCANTLGWSERKMLQSSIQVTCWQRSWRAHETKHGSTSRRETTLCSFRQSNRRSSLC</sequence>
<evidence type="ECO:0000313" key="2">
    <source>
        <dbReference type="Proteomes" id="UP000784294"/>
    </source>
</evidence>
<organism evidence="1 2">
    <name type="scientific">Protopolystoma xenopodis</name>
    <dbReference type="NCBI Taxonomy" id="117903"/>
    <lineage>
        <taxon>Eukaryota</taxon>
        <taxon>Metazoa</taxon>
        <taxon>Spiralia</taxon>
        <taxon>Lophotrochozoa</taxon>
        <taxon>Platyhelminthes</taxon>
        <taxon>Monogenea</taxon>
        <taxon>Polyopisthocotylea</taxon>
        <taxon>Polystomatidea</taxon>
        <taxon>Polystomatidae</taxon>
        <taxon>Protopolystoma</taxon>
    </lineage>
</organism>
<comment type="caution">
    <text evidence="1">The sequence shown here is derived from an EMBL/GenBank/DDBJ whole genome shotgun (WGS) entry which is preliminary data.</text>
</comment>
<keyword evidence="2" id="KW-1185">Reference proteome</keyword>
<reference evidence="1" key="1">
    <citation type="submission" date="2018-11" db="EMBL/GenBank/DDBJ databases">
        <authorList>
            <consortium name="Pathogen Informatics"/>
        </authorList>
    </citation>
    <scope>NUCLEOTIDE SEQUENCE</scope>
</reference>
<evidence type="ECO:0000313" key="1">
    <source>
        <dbReference type="EMBL" id="VEL42505.1"/>
    </source>
</evidence>
<dbReference type="EMBL" id="CAAALY010274774">
    <property type="protein sequence ID" value="VEL42505.1"/>
    <property type="molecule type" value="Genomic_DNA"/>
</dbReference>
<name>A0A3S5BC25_9PLAT</name>